<reference evidence="1 2" key="1">
    <citation type="journal article" date="2017" name="Front. Microbiol.">
        <title>Labilibaculum manganireducens gen. nov., sp. nov. and Labilibaculum filiforme sp. nov., Novel Bacteroidetes Isolated from Subsurface Sediments of the Baltic Sea.</title>
        <authorList>
            <person name="Vandieken V."/>
            <person name="Marshall I.P."/>
            <person name="Niemann H."/>
            <person name="Engelen B."/>
            <person name="Cypionka H."/>
        </authorList>
    </citation>
    <scope>NUCLEOTIDE SEQUENCE [LARGE SCALE GENOMIC DNA]</scope>
    <source>
        <strain evidence="1 2">59.16B</strain>
    </source>
</reference>
<name>A0A2N3HYT6_9BACT</name>
<proteinExistence type="predicted"/>
<sequence>MVLYSTFYFNPLTLGPEFWDKRSKVLHLLKSLVLGTRFIVPGIFYLNFVQPKAFQLIEEQVLHWRELQKH</sequence>
<keyword evidence="2" id="KW-1185">Reference proteome</keyword>
<dbReference type="AlphaFoldDB" id="A0A2N3HYT6"/>
<dbReference type="EMBL" id="MVDD01000006">
    <property type="protein sequence ID" value="PKQ63163.1"/>
    <property type="molecule type" value="Genomic_DNA"/>
</dbReference>
<evidence type="ECO:0000313" key="2">
    <source>
        <dbReference type="Proteomes" id="UP000233535"/>
    </source>
</evidence>
<organism evidence="1 2">
    <name type="scientific">Labilibaculum filiforme</name>
    <dbReference type="NCBI Taxonomy" id="1940526"/>
    <lineage>
        <taxon>Bacteria</taxon>
        <taxon>Pseudomonadati</taxon>
        <taxon>Bacteroidota</taxon>
        <taxon>Bacteroidia</taxon>
        <taxon>Marinilabiliales</taxon>
        <taxon>Marinifilaceae</taxon>
        <taxon>Labilibaculum</taxon>
    </lineage>
</organism>
<dbReference type="Proteomes" id="UP000233535">
    <property type="component" value="Unassembled WGS sequence"/>
</dbReference>
<gene>
    <name evidence="1" type="ORF">BZG02_10405</name>
</gene>
<evidence type="ECO:0000313" key="1">
    <source>
        <dbReference type="EMBL" id="PKQ63163.1"/>
    </source>
</evidence>
<protein>
    <submittedName>
        <fullName evidence="1">Uncharacterized protein</fullName>
    </submittedName>
</protein>
<comment type="caution">
    <text evidence="1">The sequence shown here is derived from an EMBL/GenBank/DDBJ whole genome shotgun (WGS) entry which is preliminary data.</text>
</comment>
<accession>A0A2N3HYT6</accession>